<proteinExistence type="predicted"/>
<dbReference type="RefSeq" id="WP_345478050.1">
    <property type="nucleotide sequence ID" value="NZ_BAABLW010000007.1"/>
</dbReference>
<keyword evidence="2" id="KW-1185">Reference proteome</keyword>
<evidence type="ECO:0000313" key="1">
    <source>
        <dbReference type="EMBL" id="GAA4924361.1"/>
    </source>
</evidence>
<reference evidence="2" key="1">
    <citation type="journal article" date="2019" name="Int. J. Syst. Evol. Microbiol.">
        <title>The Global Catalogue of Microorganisms (GCM) 10K type strain sequencing project: providing services to taxonomists for standard genome sequencing and annotation.</title>
        <authorList>
            <consortium name="The Broad Institute Genomics Platform"/>
            <consortium name="The Broad Institute Genome Sequencing Center for Infectious Disease"/>
            <person name="Wu L."/>
            <person name="Ma J."/>
        </authorList>
    </citation>
    <scope>NUCLEOTIDE SEQUENCE [LARGE SCALE GENOMIC DNA]</scope>
    <source>
        <strain evidence="2">JCM 19129</strain>
    </source>
</reference>
<name>A0ABP9G018_9MICC</name>
<sequence length="98" mass="10884">MIPHWNWVMVDAQQRTSHYGPGFTAREDAIGDTGKLIEQLRASVVGSEALADAWLAGQAKDDTVFIGPFIFGLYQYDGTAKDRQVEAELWVVDLQGRS</sequence>
<accession>A0ABP9G018</accession>
<protein>
    <submittedName>
        <fullName evidence="1">Uncharacterized protein</fullName>
    </submittedName>
</protein>
<organism evidence="1 2">
    <name type="scientific">Nesterenkonia rhizosphaerae</name>
    <dbReference type="NCBI Taxonomy" id="1348272"/>
    <lineage>
        <taxon>Bacteria</taxon>
        <taxon>Bacillati</taxon>
        <taxon>Actinomycetota</taxon>
        <taxon>Actinomycetes</taxon>
        <taxon>Micrococcales</taxon>
        <taxon>Micrococcaceae</taxon>
        <taxon>Nesterenkonia</taxon>
    </lineage>
</organism>
<comment type="caution">
    <text evidence="1">The sequence shown here is derived from an EMBL/GenBank/DDBJ whole genome shotgun (WGS) entry which is preliminary data.</text>
</comment>
<gene>
    <name evidence="1" type="ORF">GCM10025790_21970</name>
</gene>
<evidence type="ECO:0000313" key="2">
    <source>
        <dbReference type="Proteomes" id="UP001500368"/>
    </source>
</evidence>
<dbReference type="EMBL" id="BAABLW010000007">
    <property type="protein sequence ID" value="GAA4924361.1"/>
    <property type="molecule type" value="Genomic_DNA"/>
</dbReference>
<dbReference type="Proteomes" id="UP001500368">
    <property type="component" value="Unassembled WGS sequence"/>
</dbReference>